<proteinExistence type="predicted"/>
<keyword evidence="1" id="KW-0732">Signal</keyword>
<protein>
    <submittedName>
        <fullName evidence="3">Exotoxin</fullName>
    </submittedName>
</protein>
<reference evidence="3 4" key="1">
    <citation type="submission" date="2017-11" db="EMBL/GenBank/DDBJ databases">
        <title>Genome sequence of the oocydin A producing rhizobacterium Serratia plymuthica 4Rx5.</title>
        <authorList>
            <person name="Matilla M.A."/>
            <person name="Udaondo Z."/>
            <person name="Salmond G.P.C."/>
        </authorList>
    </citation>
    <scope>NUCLEOTIDE SEQUENCE [LARGE SCALE GENOMIC DNA]</scope>
    <source>
        <strain evidence="3 4">4Rx5</strain>
    </source>
</reference>
<feature type="chain" id="PRO_5041070184" evidence="1">
    <location>
        <begin position="36"/>
        <end position="173"/>
    </location>
</feature>
<evidence type="ECO:0000313" key="3">
    <source>
        <dbReference type="EMBL" id="PYD36979.1"/>
    </source>
</evidence>
<organism evidence="3 4">
    <name type="scientific">Serratia plymuthica</name>
    <dbReference type="NCBI Taxonomy" id="82996"/>
    <lineage>
        <taxon>Bacteria</taxon>
        <taxon>Pseudomonadati</taxon>
        <taxon>Pseudomonadota</taxon>
        <taxon>Gammaproteobacteria</taxon>
        <taxon>Enterobacterales</taxon>
        <taxon>Yersiniaceae</taxon>
        <taxon>Serratia</taxon>
    </lineage>
</organism>
<dbReference type="SUPFAM" id="SSF49401">
    <property type="entry name" value="Bacterial adhesins"/>
    <property type="match status" value="1"/>
</dbReference>
<dbReference type="InterPro" id="IPR000259">
    <property type="entry name" value="Adhesion_dom_fimbrial"/>
</dbReference>
<feature type="signal peptide" evidence="1">
    <location>
        <begin position="1"/>
        <end position="35"/>
    </location>
</feature>
<evidence type="ECO:0000256" key="1">
    <source>
        <dbReference type="SAM" id="SignalP"/>
    </source>
</evidence>
<dbReference type="InterPro" id="IPR008966">
    <property type="entry name" value="Adhesion_dom_sf"/>
</dbReference>
<dbReference type="GO" id="GO:0007155">
    <property type="term" value="P:cell adhesion"/>
    <property type="evidence" value="ECO:0007669"/>
    <property type="project" value="InterPro"/>
</dbReference>
<gene>
    <name evidence="3" type="ORF">CT690_21180</name>
</gene>
<dbReference type="Proteomes" id="UP000248196">
    <property type="component" value="Unassembled WGS sequence"/>
</dbReference>
<dbReference type="InterPro" id="IPR036937">
    <property type="entry name" value="Adhesion_dom_fimbrial_sf"/>
</dbReference>
<evidence type="ECO:0000313" key="4">
    <source>
        <dbReference type="Proteomes" id="UP000248196"/>
    </source>
</evidence>
<sequence length="173" mass="18613">MRILKRTENRFVGAKQALVSVLMLSAAVFSTSSDAVTNINISVTVMAPPPCVINGDQTIQVDFGQNVVISRIDGSNYLTTIDYTLECKGPSKNAMKMMIEGTGAGFDSDVLQTVKTDLGIALKQNGQPLRLNQWLNFTYPTRPVLQAVPVKKAGANLPTGVFFAGATLKVGYQ</sequence>
<dbReference type="OrthoDB" id="7007417at2"/>
<dbReference type="AlphaFoldDB" id="A0A318NT24"/>
<evidence type="ECO:0000259" key="2">
    <source>
        <dbReference type="Pfam" id="PF00419"/>
    </source>
</evidence>
<dbReference type="Gene3D" id="2.60.40.1090">
    <property type="entry name" value="Fimbrial-type adhesion domain"/>
    <property type="match status" value="1"/>
</dbReference>
<accession>A0A318NT24</accession>
<feature type="domain" description="Fimbrial-type adhesion" evidence="2">
    <location>
        <begin position="39"/>
        <end position="173"/>
    </location>
</feature>
<dbReference type="RefSeq" id="WP_004951608.1">
    <property type="nucleotide sequence ID" value="NZ_JBJVNY010000008.1"/>
</dbReference>
<comment type="caution">
    <text evidence="3">The sequence shown here is derived from an EMBL/GenBank/DDBJ whole genome shotgun (WGS) entry which is preliminary data.</text>
</comment>
<dbReference type="EMBL" id="PESE01000008">
    <property type="protein sequence ID" value="PYD36979.1"/>
    <property type="molecule type" value="Genomic_DNA"/>
</dbReference>
<dbReference type="GO" id="GO:0009289">
    <property type="term" value="C:pilus"/>
    <property type="evidence" value="ECO:0007669"/>
    <property type="project" value="InterPro"/>
</dbReference>
<name>A0A318NT24_SERPL</name>
<dbReference type="Pfam" id="PF00419">
    <property type="entry name" value="Fimbrial"/>
    <property type="match status" value="1"/>
</dbReference>